<gene>
    <name evidence="1" type="ORF">DI396_15230</name>
</gene>
<name>A0A2V4MIS5_9RHOB</name>
<dbReference type="OrthoDB" id="7859745at2"/>
<evidence type="ECO:0008006" key="3">
    <source>
        <dbReference type="Google" id="ProtNLM"/>
    </source>
</evidence>
<dbReference type="RefSeq" id="WP_110797156.1">
    <property type="nucleotide sequence ID" value="NZ_KZ826492.1"/>
</dbReference>
<proteinExistence type="predicted"/>
<dbReference type="EMBL" id="QFVT01000013">
    <property type="protein sequence ID" value="PYC46485.1"/>
    <property type="molecule type" value="Genomic_DNA"/>
</dbReference>
<reference evidence="1 2" key="1">
    <citation type="submission" date="2018-05" db="EMBL/GenBank/DDBJ databases">
        <title>Oceanovita maritima gen. nov., sp. nov., a marine bacterium in the family Rhodobacteraceae isolated from surface seawater of Lundu port Xiamen, China.</title>
        <authorList>
            <person name="Hetharua B.H."/>
            <person name="Min D."/>
            <person name="Liao H."/>
            <person name="Tian Y."/>
        </authorList>
    </citation>
    <scope>NUCLEOTIDE SEQUENCE [LARGE SCALE GENOMIC DNA]</scope>
    <source>
        <strain evidence="1 2">FSX-11</strain>
    </source>
</reference>
<sequence>MKLIKASIMFGLCMAVSGCINEGGGGQVDTDKTIDYGFRKKHLSQLVAGIWVDPNGCDHWMIDDGIEGYLSQRLDKYGKPVCSGVAPPNTATGNYKGGQTIEDPL</sequence>
<keyword evidence="2" id="KW-1185">Reference proteome</keyword>
<dbReference type="PROSITE" id="PS51257">
    <property type="entry name" value="PROKAR_LIPOPROTEIN"/>
    <property type="match status" value="1"/>
</dbReference>
<comment type="caution">
    <text evidence="1">The sequence shown here is derived from an EMBL/GenBank/DDBJ whole genome shotgun (WGS) entry which is preliminary data.</text>
</comment>
<evidence type="ECO:0000313" key="1">
    <source>
        <dbReference type="EMBL" id="PYC46485.1"/>
    </source>
</evidence>
<dbReference type="AlphaFoldDB" id="A0A2V4MIS5"/>
<accession>A0A2V4MIS5</accession>
<dbReference type="Proteomes" id="UP000248012">
    <property type="component" value="Unassembled WGS sequence"/>
</dbReference>
<evidence type="ECO:0000313" key="2">
    <source>
        <dbReference type="Proteomes" id="UP000248012"/>
    </source>
</evidence>
<organism evidence="1 2">
    <name type="scientific">Litorivita pollutaquae</name>
    <dbReference type="NCBI Taxonomy" id="2200892"/>
    <lineage>
        <taxon>Bacteria</taxon>
        <taxon>Pseudomonadati</taxon>
        <taxon>Pseudomonadota</taxon>
        <taxon>Alphaproteobacteria</taxon>
        <taxon>Rhodobacterales</taxon>
        <taxon>Paracoccaceae</taxon>
        <taxon>Litorivita</taxon>
    </lineage>
</organism>
<protein>
    <recommendedName>
        <fullName evidence="3">Lipoprotein</fullName>
    </recommendedName>
</protein>